<feature type="domain" description="AB hydrolase-1" evidence="1">
    <location>
        <begin position="59"/>
        <end position="221"/>
    </location>
</feature>
<proteinExistence type="predicted"/>
<dbReference type="OrthoDB" id="5491135at2"/>
<evidence type="ECO:0000313" key="3">
    <source>
        <dbReference type="Proteomes" id="UP000245765"/>
    </source>
</evidence>
<dbReference type="SUPFAM" id="SSF53474">
    <property type="entry name" value="alpha/beta-Hydrolases"/>
    <property type="match status" value="1"/>
</dbReference>
<gene>
    <name evidence="2" type="ORF">DFH01_00030</name>
</gene>
<dbReference type="Gene3D" id="3.40.50.1820">
    <property type="entry name" value="alpha/beta hydrolase"/>
    <property type="match status" value="1"/>
</dbReference>
<organism evidence="2 3">
    <name type="scientific">Falsiroseomonas bella</name>
    <dbReference type="NCBI Taxonomy" id="2184016"/>
    <lineage>
        <taxon>Bacteria</taxon>
        <taxon>Pseudomonadati</taxon>
        <taxon>Pseudomonadota</taxon>
        <taxon>Alphaproteobacteria</taxon>
        <taxon>Acetobacterales</taxon>
        <taxon>Roseomonadaceae</taxon>
        <taxon>Falsiroseomonas</taxon>
    </lineage>
</organism>
<dbReference type="PANTHER" id="PTHR43433:SF4">
    <property type="entry name" value="NON-HEME CHLOROPEROXIDASE-RELATED"/>
    <property type="match status" value="1"/>
</dbReference>
<dbReference type="InterPro" id="IPR050471">
    <property type="entry name" value="AB_hydrolase"/>
</dbReference>
<keyword evidence="3" id="KW-1185">Reference proteome</keyword>
<dbReference type="InterPro" id="IPR029058">
    <property type="entry name" value="AB_hydrolase_fold"/>
</dbReference>
<dbReference type="Proteomes" id="UP000245765">
    <property type="component" value="Unassembled WGS sequence"/>
</dbReference>
<dbReference type="GO" id="GO:0016787">
    <property type="term" value="F:hydrolase activity"/>
    <property type="evidence" value="ECO:0007669"/>
    <property type="project" value="UniProtKB-KW"/>
</dbReference>
<dbReference type="RefSeq" id="WP_109868373.1">
    <property type="nucleotide sequence ID" value="NZ_QGNA01000001.1"/>
</dbReference>
<keyword evidence="2" id="KW-0378">Hydrolase</keyword>
<evidence type="ECO:0000259" key="1">
    <source>
        <dbReference type="Pfam" id="PF00561"/>
    </source>
</evidence>
<evidence type="ECO:0000313" key="2">
    <source>
        <dbReference type="EMBL" id="PWS37751.1"/>
    </source>
</evidence>
<comment type="caution">
    <text evidence="2">The sequence shown here is derived from an EMBL/GenBank/DDBJ whole genome shotgun (WGS) entry which is preliminary data.</text>
</comment>
<protein>
    <submittedName>
        <fullName evidence="2">Alpha/beta hydrolase</fullName>
    </submittedName>
</protein>
<dbReference type="AlphaFoldDB" id="A0A317FF85"/>
<reference evidence="3" key="1">
    <citation type="submission" date="2018-05" db="EMBL/GenBank/DDBJ databases">
        <authorList>
            <person name="Du Z."/>
            <person name="Wang X."/>
        </authorList>
    </citation>
    <scope>NUCLEOTIDE SEQUENCE [LARGE SCALE GENOMIC DNA]</scope>
    <source>
        <strain evidence="3">CQN31</strain>
    </source>
</reference>
<name>A0A317FF85_9PROT</name>
<dbReference type="InterPro" id="IPR000073">
    <property type="entry name" value="AB_hydrolase_1"/>
</dbReference>
<dbReference type="Pfam" id="PF00561">
    <property type="entry name" value="Abhydrolase_1"/>
    <property type="match status" value="1"/>
</dbReference>
<sequence length="234" mass="25057">MTDGTTLLLLPGLLCDARLWRDQAAALGAVLPCRIADLTHDDSIGGMAGRALAAVPGEGPLAVCGLSMGGYVAFEIWRRAPHRVARIALFDTSARPDTEEQTRRRRALLALSESGMFRGVTPRLLPQLLHPDHLAGPLAAEVMAMAERVGRPAFHRQQRAIMHRADSRPDLPRIAIPALVAVGEGDTLTPPHLAEEMAAGIPGARLARIPGAGHLPSMEKPEAVTALLREWLDA</sequence>
<accession>A0A317FF85</accession>
<dbReference type="PANTHER" id="PTHR43433">
    <property type="entry name" value="HYDROLASE, ALPHA/BETA FOLD FAMILY PROTEIN"/>
    <property type="match status" value="1"/>
</dbReference>
<dbReference type="EMBL" id="QGNA01000001">
    <property type="protein sequence ID" value="PWS37751.1"/>
    <property type="molecule type" value="Genomic_DNA"/>
</dbReference>